<proteinExistence type="predicted"/>
<name>A0A3N4K733_9PEZI</name>
<dbReference type="OrthoDB" id="76567at2759"/>
<keyword evidence="2" id="KW-1185">Reference proteome</keyword>
<dbReference type="Proteomes" id="UP000276215">
    <property type="component" value="Unassembled WGS sequence"/>
</dbReference>
<evidence type="ECO:0000313" key="1">
    <source>
        <dbReference type="EMBL" id="RPB04241.1"/>
    </source>
</evidence>
<evidence type="ECO:0000313" key="2">
    <source>
        <dbReference type="Proteomes" id="UP000276215"/>
    </source>
</evidence>
<sequence length="259" mass="30150">MPPSMSEKIFQEIKNAVKTRSEDLLTFQGVEQDDFDEIIQGLRKPTNCLERRAFRVHWFPGEKYLKVVMPTKIHEIPVRWILNEIQDAIFNGYTKEADLTIIPMLGPNWDQEALFPSVVLETGWAESAEKLAEDVTLWQVGSGGQVRVVFQLKFYKRMQNRIGARLWMNRATPPTNTFASVKTSTKKYYSTIKSRIIHYLRVGVNLRFQRQSASRRNSVYLMRYGLSVRSQPLRLRIPTILRQWIIRDFAVAAEVKLAD</sequence>
<dbReference type="AlphaFoldDB" id="A0A3N4K733"/>
<dbReference type="STRING" id="1336337.A0A3N4K733"/>
<protein>
    <submittedName>
        <fullName evidence="1">Uncharacterized protein</fullName>
    </submittedName>
</protein>
<dbReference type="EMBL" id="ML120359">
    <property type="protein sequence ID" value="RPB04241.1"/>
    <property type="molecule type" value="Genomic_DNA"/>
</dbReference>
<reference evidence="1 2" key="1">
    <citation type="journal article" date="2018" name="Nat. Ecol. Evol.">
        <title>Pezizomycetes genomes reveal the molecular basis of ectomycorrhizal truffle lifestyle.</title>
        <authorList>
            <person name="Murat C."/>
            <person name="Payen T."/>
            <person name="Noel B."/>
            <person name="Kuo A."/>
            <person name="Morin E."/>
            <person name="Chen J."/>
            <person name="Kohler A."/>
            <person name="Krizsan K."/>
            <person name="Balestrini R."/>
            <person name="Da Silva C."/>
            <person name="Montanini B."/>
            <person name="Hainaut M."/>
            <person name="Levati E."/>
            <person name="Barry K.W."/>
            <person name="Belfiori B."/>
            <person name="Cichocki N."/>
            <person name="Clum A."/>
            <person name="Dockter R.B."/>
            <person name="Fauchery L."/>
            <person name="Guy J."/>
            <person name="Iotti M."/>
            <person name="Le Tacon F."/>
            <person name="Lindquist E.A."/>
            <person name="Lipzen A."/>
            <person name="Malagnac F."/>
            <person name="Mello A."/>
            <person name="Molinier V."/>
            <person name="Miyauchi S."/>
            <person name="Poulain J."/>
            <person name="Riccioni C."/>
            <person name="Rubini A."/>
            <person name="Sitrit Y."/>
            <person name="Splivallo R."/>
            <person name="Traeger S."/>
            <person name="Wang M."/>
            <person name="Zifcakova L."/>
            <person name="Wipf D."/>
            <person name="Zambonelli A."/>
            <person name="Paolocci F."/>
            <person name="Nowrousian M."/>
            <person name="Ottonello S."/>
            <person name="Baldrian P."/>
            <person name="Spatafora J.W."/>
            <person name="Henrissat B."/>
            <person name="Nagy L.G."/>
            <person name="Aury J.M."/>
            <person name="Wincker P."/>
            <person name="Grigoriev I.V."/>
            <person name="Bonfante P."/>
            <person name="Martin F.M."/>
        </authorList>
    </citation>
    <scope>NUCLEOTIDE SEQUENCE [LARGE SCALE GENOMIC DNA]</scope>
    <source>
        <strain evidence="1 2">120613-1</strain>
    </source>
</reference>
<organism evidence="1 2">
    <name type="scientific">Choiromyces venosus 120613-1</name>
    <dbReference type="NCBI Taxonomy" id="1336337"/>
    <lineage>
        <taxon>Eukaryota</taxon>
        <taxon>Fungi</taxon>
        <taxon>Dikarya</taxon>
        <taxon>Ascomycota</taxon>
        <taxon>Pezizomycotina</taxon>
        <taxon>Pezizomycetes</taxon>
        <taxon>Pezizales</taxon>
        <taxon>Tuberaceae</taxon>
        <taxon>Choiromyces</taxon>
    </lineage>
</organism>
<gene>
    <name evidence="1" type="ORF">L873DRAFT_1459387</name>
</gene>
<accession>A0A3N4K733</accession>